<comment type="subcellular location">
    <subcellularLocation>
        <location evidence="1 8">Cytoplasm</location>
    </subcellularLocation>
</comment>
<dbReference type="GO" id="GO:0006400">
    <property type="term" value="P:tRNA modification"/>
    <property type="evidence" value="ECO:0007669"/>
    <property type="project" value="UniProtKB-UniRule"/>
</dbReference>
<sequence>MTLEKRLTEYWQSNSLTEPGSTVIVACSGGPDSLALLDILWSLKEKLAIKVVAAHFEHGIRGQASKDDESFVKNYCLEREISFYSESANIPELSRARGESLETCARQMRYAFLNRLAVELGGALIATAHHGDDQAETVLMHLLRGTGLNGLTGILPKRGNIIRPLLDFTKAELVEYCHHQGLSPRHDATNEETDCTRNRLRLQLLPLLKKEYNKNITRSLCNLAETASAEEELLHELTIKAEERLCQLDGRGENSYKIKISDFIKEPLAIRRRLIQQMVSKISHGTALSFQHIEAVLELIDRNATGSSLNLPDRCTAKISYDFFYLSKKTEKILTSHGTIEGTPYKILKLGSSVVLPYGDTISAYAADSLEGEKSFSKNKIYCDAAKCGTELIVRYRHDGDRIRFENGNKKLKDFFVDAKVERSSRDRVPLVVNSCTGDIIWVAGLRQTTVALADKDTKQYIILSYDKGEE</sequence>
<dbReference type="InterPro" id="IPR014729">
    <property type="entry name" value="Rossmann-like_a/b/a_fold"/>
</dbReference>
<evidence type="ECO:0000313" key="10">
    <source>
        <dbReference type="EMBL" id="KHM52015.1"/>
    </source>
</evidence>
<dbReference type="Gene3D" id="1.20.59.20">
    <property type="match status" value="1"/>
</dbReference>
<keyword evidence="3 8" id="KW-0436">Ligase</keyword>
<feature type="binding site" evidence="8">
    <location>
        <begin position="28"/>
        <end position="33"/>
    </location>
    <ligand>
        <name>ATP</name>
        <dbReference type="ChEBI" id="CHEBI:30616"/>
    </ligand>
</feature>
<dbReference type="PANTHER" id="PTHR43033">
    <property type="entry name" value="TRNA(ILE)-LYSIDINE SYNTHASE-RELATED"/>
    <property type="match status" value="1"/>
</dbReference>
<dbReference type="RefSeq" id="WP_039208469.1">
    <property type="nucleotide sequence ID" value="NZ_JSCE01000147.1"/>
</dbReference>
<comment type="catalytic activity">
    <reaction evidence="7 8">
        <text>cytidine(34) in tRNA(Ile2) + L-lysine + ATP = lysidine(34) in tRNA(Ile2) + AMP + diphosphate + H(+)</text>
        <dbReference type="Rhea" id="RHEA:43744"/>
        <dbReference type="Rhea" id="RHEA-COMP:10625"/>
        <dbReference type="Rhea" id="RHEA-COMP:10670"/>
        <dbReference type="ChEBI" id="CHEBI:15378"/>
        <dbReference type="ChEBI" id="CHEBI:30616"/>
        <dbReference type="ChEBI" id="CHEBI:32551"/>
        <dbReference type="ChEBI" id="CHEBI:33019"/>
        <dbReference type="ChEBI" id="CHEBI:82748"/>
        <dbReference type="ChEBI" id="CHEBI:83665"/>
        <dbReference type="ChEBI" id="CHEBI:456215"/>
        <dbReference type="EC" id="6.3.4.19"/>
    </reaction>
</comment>
<dbReference type="InterPro" id="IPR012796">
    <property type="entry name" value="Lysidine-tRNA-synth_C"/>
</dbReference>
<evidence type="ECO:0000256" key="5">
    <source>
        <dbReference type="ARBA" id="ARBA00022741"/>
    </source>
</evidence>
<keyword evidence="4 8" id="KW-0819">tRNA processing</keyword>
<evidence type="ECO:0000256" key="4">
    <source>
        <dbReference type="ARBA" id="ARBA00022694"/>
    </source>
</evidence>
<dbReference type="InterPro" id="IPR011063">
    <property type="entry name" value="TilS/TtcA_N"/>
</dbReference>
<dbReference type="SUPFAM" id="SSF56037">
    <property type="entry name" value="PheT/TilS domain"/>
    <property type="match status" value="1"/>
</dbReference>
<gene>
    <name evidence="8" type="primary">tilS</name>
    <name evidence="10" type="ORF">NZ47_07275</name>
</gene>
<keyword evidence="5 8" id="KW-0547">Nucleotide-binding</keyword>
<dbReference type="Gene3D" id="3.40.50.620">
    <property type="entry name" value="HUPs"/>
    <property type="match status" value="1"/>
</dbReference>
<dbReference type="SMART" id="SM00977">
    <property type="entry name" value="TilS_C"/>
    <property type="match status" value="1"/>
</dbReference>
<keyword evidence="2 8" id="KW-0963">Cytoplasm</keyword>
<feature type="domain" description="Lysidine-tRNA(Ile) synthetase C-terminal" evidence="9">
    <location>
        <begin position="392"/>
        <end position="464"/>
    </location>
</feature>
<accession>A0A0B2JUJ3</accession>
<keyword evidence="6 8" id="KW-0067">ATP-binding</keyword>
<evidence type="ECO:0000259" key="9">
    <source>
        <dbReference type="SMART" id="SM00977"/>
    </source>
</evidence>
<dbReference type="SUPFAM" id="SSF82829">
    <property type="entry name" value="MesJ substrate recognition domain-like"/>
    <property type="match status" value="1"/>
</dbReference>
<evidence type="ECO:0000256" key="7">
    <source>
        <dbReference type="ARBA" id="ARBA00048539"/>
    </source>
</evidence>
<dbReference type="Pfam" id="PF11734">
    <property type="entry name" value="TilS_C"/>
    <property type="match status" value="1"/>
</dbReference>
<dbReference type="HAMAP" id="MF_01161">
    <property type="entry name" value="tRNA_Ile_lys_synt"/>
    <property type="match status" value="1"/>
</dbReference>
<dbReference type="SUPFAM" id="SSF52402">
    <property type="entry name" value="Adenine nucleotide alpha hydrolases-like"/>
    <property type="match status" value="1"/>
</dbReference>
<dbReference type="AlphaFoldDB" id="A0A0B2JUJ3"/>
<comment type="caution">
    <text evidence="10">The sequence shown here is derived from an EMBL/GenBank/DDBJ whole genome shotgun (WGS) entry which is preliminary data.</text>
</comment>
<name>A0A0B2JUJ3_9FIRM</name>
<organism evidence="10 11">
    <name type="scientific">Anaerovibrio lipolyticus</name>
    <dbReference type="NCBI Taxonomy" id="82374"/>
    <lineage>
        <taxon>Bacteria</taxon>
        <taxon>Bacillati</taxon>
        <taxon>Bacillota</taxon>
        <taxon>Negativicutes</taxon>
        <taxon>Selenomonadales</taxon>
        <taxon>Selenomonadaceae</taxon>
        <taxon>Anaerovibrio</taxon>
    </lineage>
</organism>
<comment type="function">
    <text evidence="8">Ligates lysine onto the cytidine present at position 34 of the AUA codon-specific tRNA(Ile) that contains the anticodon CAU, in an ATP-dependent manner. Cytidine is converted to lysidine, thus changing the amino acid specificity of the tRNA from methionine to isoleucine.</text>
</comment>
<dbReference type="eggNOG" id="COG0037">
    <property type="taxonomic scope" value="Bacteria"/>
</dbReference>
<evidence type="ECO:0000313" key="11">
    <source>
        <dbReference type="Proteomes" id="UP000030993"/>
    </source>
</evidence>
<evidence type="ECO:0000256" key="2">
    <source>
        <dbReference type="ARBA" id="ARBA00022490"/>
    </source>
</evidence>
<dbReference type="GO" id="GO:0032267">
    <property type="term" value="F:tRNA(Ile)-lysidine synthase activity"/>
    <property type="evidence" value="ECO:0007669"/>
    <property type="project" value="UniProtKB-EC"/>
</dbReference>
<dbReference type="EMBL" id="JSCE01000147">
    <property type="protein sequence ID" value="KHM52015.1"/>
    <property type="molecule type" value="Genomic_DNA"/>
</dbReference>
<dbReference type="NCBIfam" id="TIGR02432">
    <property type="entry name" value="lysidine_TilS_N"/>
    <property type="match status" value="1"/>
</dbReference>
<protein>
    <recommendedName>
        <fullName evidence="8">tRNA(Ile)-lysidine synthase</fullName>
        <ecNumber evidence="8">6.3.4.19</ecNumber>
    </recommendedName>
    <alternativeName>
        <fullName evidence="8">tRNA(Ile)-2-lysyl-cytidine synthase</fullName>
    </alternativeName>
    <alternativeName>
        <fullName evidence="8">tRNA(Ile)-lysidine synthetase</fullName>
    </alternativeName>
</protein>
<dbReference type="NCBIfam" id="TIGR02433">
    <property type="entry name" value="lysidine_TilS_C"/>
    <property type="match status" value="1"/>
</dbReference>
<comment type="similarity">
    <text evidence="8">Belongs to the tRNA(Ile)-lysidine synthase family.</text>
</comment>
<evidence type="ECO:0000256" key="6">
    <source>
        <dbReference type="ARBA" id="ARBA00022840"/>
    </source>
</evidence>
<evidence type="ECO:0000256" key="1">
    <source>
        <dbReference type="ARBA" id="ARBA00004496"/>
    </source>
</evidence>
<dbReference type="STRING" id="82374.NZ47_07275"/>
<dbReference type="InterPro" id="IPR012795">
    <property type="entry name" value="tRNA_Ile_lys_synt_N"/>
</dbReference>
<keyword evidence="11" id="KW-1185">Reference proteome</keyword>
<dbReference type="Proteomes" id="UP000030993">
    <property type="component" value="Unassembled WGS sequence"/>
</dbReference>
<dbReference type="EC" id="6.3.4.19" evidence="8"/>
<dbReference type="PANTHER" id="PTHR43033:SF1">
    <property type="entry name" value="TRNA(ILE)-LYSIDINE SYNTHASE-RELATED"/>
    <property type="match status" value="1"/>
</dbReference>
<evidence type="ECO:0000256" key="8">
    <source>
        <dbReference type="HAMAP-Rule" id="MF_01161"/>
    </source>
</evidence>
<dbReference type="GO" id="GO:0005737">
    <property type="term" value="C:cytoplasm"/>
    <property type="evidence" value="ECO:0007669"/>
    <property type="project" value="UniProtKB-SubCell"/>
</dbReference>
<comment type="domain">
    <text evidence="8">The N-terminal region contains the highly conserved SGGXDS motif, predicted to be a P-loop motif involved in ATP binding.</text>
</comment>
<reference evidence="10 11" key="1">
    <citation type="journal article" date="2013" name="PLoS ONE">
        <title>Identification and characterization of three novel lipases belonging to families II and V from Anaerovibrio lipolyticus 5ST.</title>
        <authorList>
            <person name="Prive F."/>
            <person name="Kaderbhai N.N."/>
            <person name="Girdwood S."/>
            <person name="Worgan H.J."/>
            <person name="Pinloche E."/>
            <person name="Scollan N.D."/>
            <person name="Huws S.A."/>
            <person name="Newbold C.J."/>
        </authorList>
    </citation>
    <scope>NUCLEOTIDE SEQUENCE [LARGE SCALE GENOMIC DNA]</scope>
    <source>
        <strain evidence="10 11">5S</strain>
    </source>
</reference>
<proteinExistence type="inferred from homology"/>
<dbReference type="Pfam" id="PF01171">
    <property type="entry name" value="ATP_bind_3"/>
    <property type="match status" value="1"/>
</dbReference>
<dbReference type="CDD" id="cd01992">
    <property type="entry name" value="TilS_N"/>
    <property type="match status" value="1"/>
</dbReference>
<evidence type="ECO:0000256" key="3">
    <source>
        <dbReference type="ARBA" id="ARBA00022598"/>
    </source>
</evidence>
<dbReference type="GO" id="GO:0005524">
    <property type="term" value="F:ATP binding"/>
    <property type="evidence" value="ECO:0007669"/>
    <property type="project" value="UniProtKB-UniRule"/>
</dbReference>
<dbReference type="InterPro" id="IPR012094">
    <property type="entry name" value="tRNA_Ile_lys_synt"/>
</dbReference>